<dbReference type="SUPFAM" id="SSF46894">
    <property type="entry name" value="C-terminal effector domain of the bipartite response regulators"/>
    <property type="match status" value="1"/>
</dbReference>
<name>A0A562ULQ6_9SPHN</name>
<dbReference type="PRINTS" id="PR00038">
    <property type="entry name" value="HTHLUXR"/>
</dbReference>
<dbReference type="InterPro" id="IPR016032">
    <property type="entry name" value="Sig_transdc_resp-reg_C-effctor"/>
</dbReference>
<keyword evidence="6" id="KW-1185">Reference proteome</keyword>
<dbReference type="STRING" id="476157.GCA_001663155_00754"/>
<keyword evidence="2" id="KW-0238">DNA-binding</keyword>
<dbReference type="CDD" id="cd06170">
    <property type="entry name" value="LuxR_C_like"/>
    <property type="match status" value="1"/>
</dbReference>
<evidence type="ECO:0000313" key="5">
    <source>
        <dbReference type="EMBL" id="TWJ06544.1"/>
    </source>
</evidence>
<sequence length="201" mass="22167">MGSRIQIFVVDSIASRRASLCRMLYSQGFGAIPCEAMDEVTMFSPSASKLLVYDEEGAIDQALKFLDKSQSWMPIFAYCDHIDVDRVVSAMRKQVSNYIEWPIAADALTQKLLLNDGEAGPKPEIAVRSAEMRSKIALLTNREREILQAVAEGGTSRTIAERFSLSPRTVDTHRTNLMKKVGAKTIAELVGIVAVAELRTA</sequence>
<keyword evidence="1" id="KW-0805">Transcription regulation</keyword>
<protein>
    <submittedName>
        <fullName evidence="5">FixJ family two-component response regulator</fullName>
    </submittedName>
</protein>
<dbReference type="InterPro" id="IPR000792">
    <property type="entry name" value="Tscrpt_reg_LuxR_C"/>
</dbReference>
<dbReference type="GO" id="GO:0003677">
    <property type="term" value="F:DNA binding"/>
    <property type="evidence" value="ECO:0007669"/>
    <property type="project" value="UniProtKB-KW"/>
</dbReference>
<dbReference type="AlphaFoldDB" id="A0A562ULQ6"/>
<proteinExistence type="predicted"/>
<dbReference type="PANTHER" id="PTHR44688:SF16">
    <property type="entry name" value="DNA-BINDING TRANSCRIPTIONAL ACTIVATOR DEVR_DOSR"/>
    <property type="match status" value="1"/>
</dbReference>
<dbReference type="GO" id="GO:0006355">
    <property type="term" value="P:regulation of DNA-templated transcription"/>
    <property type="evidence" value="ECO:0007669"/>
    <property type="project" value="InterPro"/>
</dbReference>
<evidence type="ECO:0000256" key="1">
    <source>
        <dbReference type="ARBA" id="ARBA00023015"/>
    </source>
</evidence>
<evidence type="ECO:0000259" key="4">
    <source>
        <dbReference type="PROSITE" id="PS50043"/>
    </source>
</evidence>
<dbReference type="SUPFAM" id="SSF52172">
    <property type="entry name" value="CheY-like"/>
    <property type="match status" value="1"/>
</dbReference>
<dbReference type="SMART" id="SM00421">
    <property type="entry name" value="HTH_LUXR"/>
    <property type="match status" value="1"/>
</dbReference>
<evidence type="ECO:0000256" key="2">
    <source>
        <dbReference type="ARBA" id="ARBA00023125"/>
    </source>
</evidence>
<dbReference type="PANTHER" id="PTHR44688">
    <property type="entry name" value="DNA-BINDING TRANSCRIPTIONAL ACTIVATOR DEVR_DOSR"/>
    <property type="match status" value="1"/>
</dbReference>
<dbReference type="Pfam" id="PF00196">
    <property type="entry name" value="GerE"/>
    <property type="match status" value="1"/>
</dbReference>
<accession>A0A562ULQ6</accession>
<evidence type="ECO:0000313" key="6">
    <source>
        <dbReference type="Proteomes" id="UP000320547"/>
    </source>
</evidence>
<gene>
    <name evidence="5" type="ORF">JN10_2078</name>
</gene>
<comment type="caution">
    <text evidence="5">The sequence shown here is derived from an EMBL/GenBank/DDBJ whole genome shotgun (WGS) entry which is preliminary data.</text>
</comment>
<dbReference type="PROSITE" id="PS50043">
    <property type="entry name" value="HTH_LUXR_2"/>
    <property type="match status" value="1"/>
</dbReference>
<dbReference type="Proteomes" id="UP000320547">
    <property type="component" value="Unassembled WGS sequence"/>
</dbReference>
<reference evidence="5 6" key="1">
    <citation type="submission" date="2019-07" db="EMBL/GenBank/DDBJ databases">
        <title>Genomic Encyclopedia of Archaeal and Bacterial Type Strains, Phase II (KMG-II): from individual species to whole genera.</title>
        <authorList>
            <person name="Goeker M."/>
        </authorList>
    </citation>
    <scope>NUCLEOTIDE SEQUENCE [LARGE SCALE GENOMIC DNA]</scope>
    <source>
        <strain evidence="5 6">ATCC BAA-2084</strain>
    </source>
</reference>
<organism evidence="5 6">
    <name type="scientific">Altererythrobacter ishigakiensis</name>
    <dbReference type="NCBI Taxonomy" id="476157"/>
    <lineage>
        <taxon>Bacteria</taxon>
        <taxon>Pseudomonadati</taxon>
        <taxon>Pseudomonadota</taxon>
        <taxon>Alphaproteobacteria</taxon>
        <taxon>Sphingomonadales</taxon>
        <taxon>Erythrobacteraceae</taxon>
        <taxon>Altererythrobacter</taxon>
    </lineage>
</organism>
<keyword evidence="3" id="KW-0804">Transcription</keyword>
<evidence type="ECO:0000256" key="3">
    <source>
        <dbReference type="ARBA" id="ARBA00023163"/>
    </source>
</evidence>
<dbReference type="EMBL" id="VLLK01000002">
    <property type="protein sequence ID" value="TWJ06544.1"/>
    <property type="molecule type" value="Genomic_DNA"/>
</dbReference>
<dbReference type="Gene3D" id="3.40.50.2300">
    <property type="match status" value="1"/>
</dbReference>
<dbReference type="PROSITE" id="PS00622">
    <property type="entry name" value="HTH_LUXR_1"/>
    <property type="match status" value="1"/>
</dbReference>
<dbReference type="InterPro" id="IPR011006">
    <property type="entry name" value="CheY-like_superfamily"/>
</dbReference>
<feature type="domain" description="HTH luxR-type" evidence="4">
    <location>
        <begin position="132"/>
        <end position="198"/>
    </location>
</feature>